<accession>A0AAU9T0J8</accession>
<feature type="region of interest" description="Disordered" evidence="1">
    <location>
        <begin position="31"/>
        <end position="73"/>
    </location>
</feature>
<feature type="compositionally biased region" description="Pro residues" evidence="1">
    <location>
        <begin position="59"/>
        <end position="73"/>
    </location>
</feature>
<dbReference type="Proteomes" id="UP000836841">
    <property type="component" value="Chromosome 6"/>
</dbReference>
<keyword evidence="4" id="KW-1185">Reference proteome</keyword>
<reference evidence="3 4" key="1">
    <citation type="submission" date="2022-03" db="EMBL/GenBank/DDBJ databases">
        <authorList>
            <person name="Nunn A."/>
            <person name="Chopra R."/>
            <person name="Nunn A."/>
            <person name="Contreras Garrido A."/>
        </authorList>
    </citation>
    <scope>NUCLEOTIDE SEQUENCE [LARGE SCALE GENOMIC DNA]</scope>
</reference>
<evidence type="ECO:0000256" key="2">
    <source>
        <dbReference type="SAM" id="SignalP"/>
    </source>
</evidence>
<dbReference type="EMBL" id="OU466862">
    <property type="protein sequence ID" value="CAH2074549.1"/>
    <property type="molecule type" value="Genomic_DNA"/>
</dbReference>
<organism evidence="3 4">
    <name type="scientific">Thlaspi arvense</name>
    <name type="common">Field penny-cress</name>
    <dbReference type="NCBI Taxonomy" id="13288"/>
    <lineage>
        <taxon>Eukaryota</taxon>
        <taxon>Viridiplantae</taxon>
        <taxon>Streptophyta</taxon>
        <taxon>Embryophyta</taxon>
        <taxon>Tracheophyta</taxon>
        <taxon>Spermatophyta</taxon>
        <taxon>Magnoliopsida</taxon>
        <taxon>eudicotyledons</taxon>
        <taxon>Gunneridae</taxon>
        <taxon>Pentapetalae</taxon>
        <taxon>rosids</taxon>
        <taxon>malvids</taxon>
        <taxon>Brassicales</taxon>
        <taxon>Brassicaceae</taxon>
        <taxon>Thlaspideae</taxon>
        <taxon>Thlaspi</taxon>
    </lineage>
</organism>
<feature type="signal peptide" evidence="2">
    <location>
        <begin position="1"/>
        <end position="22"/>
    </location>
</feature>
<gene>
    <name evidence="3" type="ORF">TAV2_LOCUS20810</name>
</gene>
<evidence type="ECO:0000313" key="3">
    <source>
        <dbReference type="EMBL" id="CAH2074549.1"/>
    </source>
</evidence>
<feature type="chain" id="PRO_5043661764" description="Transmembrane protein" evidence="2">
    <location>
        <begin position="23"/>
        <end position="73"/>
    </location>
</feature>
<protein>
    <recommendedName>
        <fullName evidence="5">Transmembrane protein</fullName>
    </recommendedName>
</protein>
<dbReference type="AlphaFoldDB" id="A0AAU9T0J8"/>
<evidence type="ECO:0000256" key="1">
    <source>
        <dbReference type="SAM" id="MobiDB-lite"/>
    </source>
</evidence>
<keyword evidence="2" id="KW-0732">Signal</keyword>
<sequence length="73" mass="7668">MKKPGVVFPLVVIILCVSLVSSEMKLGLEDYSVADPTPSKPSIKGGSVEHGSPNNPYIFPKPPPPPPQTQDGG</sequence>
<name>A0AAU9T0J8_THLAR</name>
<evidence type="ECO:0008006" key="5">
    <source>
        <dbReference type="Google" id="ProtNLM"/>
    </source>
</evidence>
<proteinExistence type="predicted"/>
<evidence type="ECO:0000313" key="4">
    <source>
        <dbReference type="Proteomes" id="UP000836841"/>
    </source>
</evidence>